<feature type="chain" id="PRO_5046966862" evidence="1">
    <location>
        <begin position="30"/>
        <end position="175"/>
    </location>
</feature>
<organism evidence="2 3">
    <name type="scientific">Lysobacter helvus</name>
    <dbReference type="NCBI Taxonomy" id="2675059"/>
    <lineage>
        <taxon>Bacteria</taxon>
        <taxon>Pseudomonadati</taxon>
        <taxon>Pseudomonadota</taxon>
        <taxon>Gammaproteobacteria</taxon>
        <taxon>Lysobacterales</taxon>
        <taxon>Lysobacteraceae</taxon>
        <taxon>Lysobacter</taxon>
    </lineage>
</organism>
<dbReference type="RefSeq" id="WP_213434554.1">
    <property type="nucleotide sequence ID" value="NZ_AP024546.1"/>
</dbReference>
<accession>A0ABM7QGR0</accession>
<proteinExistence type="predicted"/>
<dbReference type="EMBL" id="AP024546">
    <property type="protein sequence ID" value="BCT96792.1"/>
    <property type="molecule type" value="Genomic_DNA"/>
</dbReference>
<gene>
    <name evidence="2" type="ORF">LYSHEL_26630</name>
</gene>
<protein>
    <submittedName>
        <fullName evidence="2">Uncharacterized protein</fullName>
    </submittedName>
</protein>
<name>A0ABM7QGR0_9GAMM</name>
<reference evidence="2 3" key="1">
    <citation type="submission" date="2021-03" db="EMBL/GenBank/DDBJ databases">
        <title>Complete Genome Sequences of Two Lysobacter Strains Isolated from Sea Water (Lysobacter caseinilyticus) and Soil (Lysobacter helvus) in South Korea.</title>
        <authorList>
            <person name="Watanabe Y."/>
            <person name="Arakawa K."/>
        </authorList>
    </citation>
    <scope>NUCLEOTIDE SEQUENCE [LARGE SCALE GENOMIC DNA]</scope>
    <source>
        <strain evidence="2 3">D10</strain>
    </source>
</reference>
<evidence type="ECO:0000313" key="3">
    <source>
        <dbReference type="Proteomes" id="UP000680514"/>
    </source>
</evidence>
<feature type="signal peptide" evidence="1">
    <location>
        <begin position="1"/>
        <end position="29"/>
    </location>
</feature>
<dbReference type="Proteomes" id="UP000680514">
    <property type="component" value="Chromosome"/>
</dbReference>
<evidence type="ECO:0000313" key="2">
    <source>
        <dbReference type="EMBL" id="BCT96792.1"/>
    </source>
</evidence>
<keyword evidence="1" id="KW-0732">Signal</keyword>
<evidence type="ECO:0000256" key="1">
    <source>
        <dbReference type="SAM" id="SignalP"/>
    </source>
</evidence>
<sequence length="175" mass="19090">MKVFPGTRMKRKHALASWTLCLAMGAAHAGQVQVAPTGRTVLAERLNGHRVEVVIQVHRVDVGVNATKRLPRSVSCTYSRFPCSVLDEVALKVDGRDVVVPRSAFVDLGDVDKATLATAGNQFVLVLEGGDASEAYIAKVRFGQSRVAERAVYSAMETDAPLERTRYFEVDSDDK</sequence>
<keyword evidence="3" id="KW-1185">Reference proteome</keyword>